<dbReference type="EMBL" id="AP027733">
    <property type="protein sequence ID" value="BDZ52537.1"/>
    <property type="molecule type" value="Genomic_DNA"/>
</dbReference>
<evidence type="ECO:0000313" key="1">
    <source>
        <dbReference type="EMBL" id="BDZ52537.1"/>
    </source>
</evidence>
<name>A0ABM8GVN4_9MICO</name>
<dbReference type="Proteomes" id="UP001321486">
    <property type="component" value="Plasmid pNBRC108728a"/>
</dbReference>
<keyword evidence="1" id="KW-0614">Plasmid</keyword>
<gene>
    <name evidence="1" type="ORF">GCM10025867_47780</name>
</gene>
<dbReference type="RefSeq" id="WP_286347382.1">
    <property type="nucleotide sequence ID" value="NZ_AP027733.1"/>
</dbReference>
<geneLocation type="plasmid" evidence="1 2">
    <name>pNBRC108728a</name>
</geneLocation>
<organism evidence="1 2">
    <name type="scientific">Frondihabitans sucicola</name>
    <dbReference type="NCBI Taxonomy" id="1268041"/>
    <lineage>
        <taxon>Bacteria</taxon>
        <taxon>Bacillati</taxon>
        <taxon>Actinomycetota</taxon>
        <taxon>Actinomycetes</taxon>
        <taxon>Micrococcales</taxon>
        <taxon>Microbacteriaceae</taxon>
        <taxon>Frondihabitans</taxon>
    </lineage>
</organism>
<sequence>MTERLTPTQDLIMETLAARYRTGEHLWTFASTHQKQADGLADMGLIHVMHGITERSFRASLTEGANRAG</sequence>
<accession>A0ABM8GVN4</accession>
<keyword evidence="2" id="KW-1185">Reference proteome</keyword>
<protein>
    <submittedName>
        <fullName evidence="1">Uncharacterized protein</fullName>
    </submittedName>
</protein>
<evidence type="ECO:0000313" key="2">
    <source>
        <dbReference type="Proteomes" id="UP001321486"/>
    </source>
</evidence>
<reference evidence="2" key="1">
    <citation type="journal article" date="2019" name="Int. J. Syst. Evol. Microbiol.">
        <title>The Global Catalogue of Microorganisms (GCM) 10K type strain sequencing project: providing services to taxonomists for standard genome sequencing and annotation.</title>
        <authorList>
            <consortium name="The Broad Institute Genomics Platform"/>
            <consortium name="The Broad Institute Genome Sequencing Center for Infectious Disease"/>
            <person name="Wu L."/>
            <person name="Ma J."/>
        </authorList>
    </citation>
    <scope>NUCLEOTIDE SEQUENCE [LARGE SCALE GENOMIC DNA]</scope>
    <source>
        <strain evidence="2">NBRC 108728</strain>
    </source>
</reference>
<proteinExistence type="predicted"/>